<evidence type="ECO:0000256" key="3">
    <source>
        <dbReference type="ARBA" id="ARBA00022475"/>
    </source>
</evidence>
<evidence type="ECO:0000256" key="5">
    <source>
        <dbReference type="ARBA" id="ARBA00022989"/>
    </source>
</evidence>
<keyword evidence="4 7" id="KW-0812">Transmembrane</keyword>
<dbReference type="AlphaFoldDB" id="A0A1P8UIT4"/>
<dbReference type="Proteomes" id="UP000243807">
    <property type="component" value="Chromosome"/>
</dbReference>
<sequence length="180" mass="19622">MVLFDEKERGNGPIIPSPQPILSKSDRLLVPGAFFLQWFSVGYFNIAPFSLVPTPSQVFEAFVNWSGLFAEHAPKMFYSGMLLSDIYSTLFRVVMGFLIATVAGVGFGIAIGMSKSADTLFSPTFRLLAPIPPITIYPIAIVILGLGERTDVFLTAYGAFFPILAALITAVTGVHRDLLR</sequence>
<dbReference type="RefSeq" id="WP_076837375.1">
    <property type="nucleotide sequence ID" value="NZ_CP019434.1"/>
</dbReference>
<dbReference type="PANTHER" id="PTHR30151">
    <property type="entry name" value="ALKANE SULFONATE ABC TRANSPORTER-RELATED, MEMBRANE SUBUNIT"/>
    <property type="match status" value="1"/>
</dbReference>
<dbReference type="PROSITE" id="PS50928">
    <property type="entry name" value="ABC_TM1"/>
    <property type="match status" value="1"/>
</dbReference>
<protein>
    <recommendedName>
        <fullName evidence="8">ABC transmembrane type-1 domain-containing protein</fullName>
    </recommendedName>
</protein>
<accession>A0A1P8UIT4</accession>
<evidence type="ECO:0000313" key="10">
    <source>
        <dbReference type="Proteomes" id="UP000243807"/>
    </source>
</evidence>
<evidence type="ECO:0000256" key="4">
    <source>
        <dbReference type="ARBA" id="ARBA00022692"/>
    </source>
</evidence>
<keyword evidence="3" id="KW-1003">Cell membrane</keyword>
<proteinExistence type="predicted"/>
<feature type="transmembrane region" description="Helical" evidence="7">
    <location>
        <begin position="90"/>
        <end position="113"/>
    </location>
</feature>
<keyword evidence="10" id="KW-1185">Reference proteome</keyword>
<dbReference type="STRING" id="1765967.BW247_12145"/>
<keyword evidence="6 7" id="KW-0472">Membrane</keyword>
<name>A0A1P8UIT4_9GAMM</name>
<dbReference type="InterPro" id="IPR035906">
    <property type="entry name" value="MetI-like_sf"/>
</dbReference>
<dbReference type="KEGG" id="afy:BW247_12145"/>
<evidence type="ECO:0000256" key="7">
    <source>
        <dbReference type="SAM" id="Phobius"/>
    </source>
</evidence>
<feature type="domain" description="ABC transmembrane type-1" evidence="8">
    <location>
        <begin position="86"/>
        <end position="180"/>
    </location>
</feature>
<evidence type="ECO:0000259" key="8">
    <source>
        <dbReference type="PROSITE" id="PS50928"/>
    </source>
</evidence>
<feature type="transmembrane region" description="Helical" evidence="7">
    <location>
        <begin position="152"/>
        <end position="174"/>
    </location>
</feature>
<dbReference type="GO" id="GO:0055085">
    <property type="term" value="P:transmembrane transport"/>
    <property type="evidence" value="ECO:0007669"/>
    <property type="project" value="InterPro"/>
</dbReference>
<comment type="subcellular location">
    <subcellularLocation>
        <location evidence="1">Cell membrane</location>
        <topology evidence="1">Multi-pass membrane protein</topology>
    </subcellularLocation>
</comment>
<dbReference type="InterPro" id="IPR000515">
    <property type="entry name" value="MetI-like"/>
</dbReference>
<evidence type="ECO:0000313" key="9">
    <source>
        <dbReference type="EMBL" id="APZ43743.1"/>
    </source>
</evidence>
<keyword evidence="2" id="KW-0813">Transport</keyword>
<evidence type="ECO:0000256" key="1">
    <source>
        <dbReference type="ARBA" id="ARBA00004651"/>
    </source>
</evidence>
<dbReference type="EMBL" id="CP019434">
    <property type="protein sequence ID" value="APZ43743.1"/>
    <property type="molecule type" value="Genomic_DNA"/>
</dbReference>
<reference evidence="9 10" key="1">
    <citation type="submission" date="2017-01" db="EMBL/GenBank/DDBJ databases">
        <title>Draft sequence of Acidihalobacter ferrooxidans strain DSM 14175 (strain V8).</title>
        <authorList>
            <person name="Khaleque H.N."/>
            <person name="Ramsay J.P."/>
            <person name="Murphy R.J.T."/>
            <person name="Kaksonen A.H."/>
            <person name="Boxall N.J."/>
            <person name="Watkin E.L.J."/>
        </authorList>
    </citation>
    <scope>NUCLEOTIDE SEQUENCE [LARGE SCALE GENOMIC DNA]</scope>
    <source>
        <strain evidence="9 10">V8</strain>
    </source>
</reference>
<dbReference type="GO" id="GO:0005886">
    <property type="term" value="C:plasma membrane"/>
    <property type="evidence" value="ECO:0007669"/>
    <property type="project" value="UniProtKB-SubCell"/>
</dbReference>
<dbReference type="SUPFAM" id="SSF161098">
    <property type="entry name" value="MetI-like"/>
    <property type="match status" value="1"/>
</dbReference>
<feature type="transmembrane region" description="Helical" evidence="7">
    <location>
        <begin position="125"/>
        <end position="146"/>
    </location>
</feature>
<gene>
    <name evidence="9" type="ORF">BW247_12145</name>
</gene>
<organism evidence="9 10">
    <name type="scientific">Acidihalobacter ferrooxydans</name>
    <dbReference type="NCBI Taxonomy" id="1765967"/>
    <lineage>
        <taxon>Bacteria</taxon>
        <taxon>Pseudomonadati</taxon>
        <taxon>Pseudomonadota</taxon>
        <taxon>Gammaproteobacteria</taxon>
        <taxon>Chromatiales</taxon>
        <taxon>Ectothiorhodospiraceae</taxon>
        <taxon>Acidihalobacter</taxon>
    </lineage>
</organism>
<dbReference type="PANTHER" id="PTHR30151:SF0">
    <property type="entry name" value="ABC TRANSPORTER PERMEASE PROTEIN MJ0413-RELATED"/>
    <property type="match status" value="1"/>
</dbReference>
<evidence type="ECO:0000256" key="6">
    <source>
        <dbReference type="ARBA" id="ARBA00023136"/>
    </source>
</evidence>
<dbReference type="OrthoDB" id="8138334at2"/>
<keyword evidence="5 7" id="KW-1133">Transmembrane helix</keyword>
<evidence type="ECO:0000256" key="2">
    <source>
        <dbReference type="ARBA" id="ARBA00022448"/>
    </source>
</evidence>